<accession>A0ABD5PKB1</accession>
<protein>
    <submittedName>
        <fullName evidence="2">Uncharacterized protein</fullName>
    </submittedName>
</protein>
<evidence type="ECO:0000256" key="1">
    <source>
        <dbReference type="SAM" id="Coils"/>
    </source>
</evidence>
<feature type="coiled-coil region" evidence="1">
    <location>
        <begin position="13"/>
        <end position="47"/>
    </location>
</feature>
<organism evidence="2 3">
    <name type="scientific">Halosolutus amylolyticus</name>
    <dbReference type="NCBI Taxonomy" id="2932267"/>
    <lineage>
        <taxon>Archaea</taxon>
        <taxon>Methanobacteriati</taxon>
        <taxon>Methanobacteriota</taxon>
        <taxon>Stenosarchaea group</taxon>
        <taxon>Halobacteria</taxon>
        <taxon>Halobacteriales</taxon>
        <taxon>Natrialbaceae</taxon>
        <taxon>Halosolutus</taxon>
    </lineage>
</organism>
<dbReference type="Proteomes" id="UP001595898">
    <property type="component" value="Unassembled WGS sequence"/>
</dbReference>
<keyword evidence="1" id="KW-0175">Coiled coil</keyword>
<keyword evidence="3" id="KW-1185">Reference proteome</keyword>
<gene>
    <name evidence="2" type="ORF">ACFO5R_02765</name>
</gene>
<dbReference type="EMBL" id="JBHSFA010000002">
    <property type="protein sequence ID" value="MFC4540849.1"/>
    <property type="molecule type" value="Genomic_DNA"/>
</dbReference>
<dbReference type="RefSeq" id="WP_250139008.1">
    <property type="nucleotide sequence ID" value="NZ_JALIQP010000001.1"/>
</dbReference>
<evidence type="ECO:0000313" key="2">
    <source>
        <dbReference type="EMBL" id="MFC4540849.1"/>
    </source>
</evidence>
<evidence type="ECO:0000313" key="3">
    <source>
        <dbReference type="Proteomes" id="UP001595898"/>
    </source>
</evidence>
<sequence>MSPRSTLGPKRRNQSVLAEVAALADRIDALERQQQQLKRTLHAISREAGVSIGSPCVRCHGSYTIVKNGCLSCPACGFMESL</sequence>
<name>A0ABD5PKB1_9EURY</name>
<proteinExistence type="predicted"/>
<dbReference type="AlphaFoldDB" id="A0ABD5PKB1"/>
<reference evidence="2 3" key="1">
    <citation type="journal article" date="2019" name="Int. J. Syst. Evol. Microbiol.">
        <title>The Global Catalogue of Microorganisms (GCM) 10K type strain sequencing project: providing services to taxonomists for standard genome sequencing and annotation.</title>
        <authorList>
            <consortium name="The Broad Institute Genomics Platform"/>
            <consortium name="The Broad Institute Genome Sequencing Center for Infectious Disease"/>
            <person name="Wu L."/>
            <person name="Ma J."/>
        </authorList>
    </citation>
    <scope>NUCLEOTIDE SEQUENCE [LARGE SCALE GENOMIC DNA]</scope>
    <source>
        <strain evidence="2 3">WLHS5</strain>
    </source>
</reference>
<comment type="caution">
    <text evidence="2">The sequence shown here is derived from an EMBL/GenBank/DDBJ whole genome shotgun (WGS) entry which is preliminary data.</text>
</comment>